<keyword evidence="8" id="KW-0472">Membrane</keyword>
<dbReference type="PROSITE" id="PS00086">
    <property type="entry name" value="CYTOCHROME_P450"/>
    <property type="match status" value="1"/>
</dbReference>
<evidence type="ECO:0000256" key="6">
    <source>
        <dbReference type="PIRSR" id="PIRSR602401-1"/>
    </source>
</evidence>
<name>A0A0D2ARB7_9PEZI</name>
<dbReference type="EMBL" id="KN847553">
    <property type="protein sequence ID" value="KIW01749.1"/>
    <property type="molecule type" value="Genomic_DNA"/>
</dbReference>
<dbReference type="Gene3D" id="1.10.630.10">
    <property type="entry name" value="Cytochrome P450"/>
    <property type="match status" value="1"/>
</dbReference>
<dbReference type="STRING" id="253628.A0A0D2ARB7"/>
<evidence type="ECO:0000256" key="2">
    <source>
        <dbReference type="ARBA" id="ARBA00010617"/>
    </source>
</evidence>
<dbReference type="PRINTS" id="PR00385">
    <property type="entry name" value="P450"/>
</dbReference>
<dbReference type="PANTHER" id="PTHR24305">
    <property type="entry name" value="CYTOCHROME P450"/>
    <property type="match status" value="1"/>
</dbReference>
<dbReference type="GO" id="GO:0020037">
    <property type="term" value="F:heme binding"/>
    <property type="evidence" value="ECO:0007669"/>
    <property type="project" value="InterPro"/>
</dbReference>
<comment type="cofactor">
    <cofactor evidence="1 6">
        <name>heme</name>
        <dbReference type="ChEBI" id="CHEBI:30413"/>
    </cofactor>
</comment>
<comment type="similarity">
    <text evidence="2 7">Belongs to the cytochrome P450 family.</text>
</comment>
<dbReference type="InterPro" id="IPR002401">
    <property type="entry name" value="Cyt_P450_E_grp-I"/>
</dbReference>
<keyword evidence="5 6" id="KW-0408">Iron</keyword>
<evidence type="ECO:0000256" key="7">
    <source>
        <dbReference type="RuleBase" id="RU000461"/>
    </source>
</evidence>
<evidence type="ECO:0000313" key="9">
    <source>
        <dbReference type="EMBL" id="KIW01749.1"/>
    </source>
</evidence>
<dbReference type="SUPFAM" id="SSF48264">
    <property type="entry name" value="Cytochrome P450"/>
    <property type="match status" value="1"/>
</dbReference>
<dbReference type="OrthoDB" id="1470350at2759"/>
<feature type="transmembrane region" description="Helical" evidence="8">
    <location>
        <begin position="21"/>
        <end position="42"/>
    </location>
</feature>
<keyword evidence="4 6" id="KW-0479">Metal-binding</keyword>
<dbReference type="HOGENOM" id="CLU_001570_14_11_1"/>
<gene>
    <name evidence="9" type="ORF">PV09_06925</name>
</gene>
<dbReference type="InterPro" id="IPR001128">
    <property type="entry name" value="Cyt_P450"/>
</dbReference>
<dbReference type="AlphaFoldDB" id="A0A0D2ARB7"/>
<dbReference type="PRINTS" id="PR00463">
    <property type="entry name" value="EP450I"/>
</dbReference>
<keyword evidence="10" id="KW-1185">Reference proteome</keyword>
<dbReference type="GO" id="GO:0004497">
    <property type="term" value="F:monooxygenase activity"/>
    <property type="evidence" value="ECO:0007669"/>
    <property type="project" value="UniProtKB-KW"/>
</dbReference>
<sequence>MGNQISALMSDSIVFSLFLRISYLGLILSIIYVLAALTYNVYFHPLKNYPGPLSWAATRIPWCWYQYHGVNWRKILELHARYGHVVRIGPNELSYTSSEAWRIIYGHRVIEMGKDPVFSLHTPTGVQNILVADRPTHTRQRRLLAHAFSEKALREQEEILQSYTDQLIRGLEARRQDAVDIGAWFMFTTFDLIADLSFGDNVGCLEKGEYDPYVAATPAISKELQYYQMLKYWGIAWARKWFMPTSVAGARMANMKRAMSTVNNRIEKNGSVDRKDFLHYILAANDEKGMSRQEIDVNAFSISTAGSESTATALSGAIFYLLQHPASYASATREVRSAFHAPEEITMSEVKKLKYLKAVLQETLRLYPPVAVTLPRRVPVEEDGVFIAGHPVPAGTTVGVNYYAAFHSPYNFHLAEKFAPERWLPEHSDHAPYANDNRDVVQPFSYGPRNCLGKNLAWAEMQLILARVLWHYDITWPKDKLGRPEVDEGWQLNQKLYGFWVKPPLRVCLKPADGIRK</sequence>
<evidence type="ECO:0000256" key="1">
    <source>
        <dbReference type="ARBA" id="ARBA00001971"/>
    </source>
</evidence>
<proteinExistence type="inferred from homology"/>
<evidence type="ECO:0000256" key="3">
    <source>
        <dbReference type="ARBA" id="ARBA00022617"/>
    </source>
</evidence>
<dbReference type="GeneID" id="27314898"/>
<dbReference type="InParanoid" id="A0A0D2ARB7"/>
<keyword evidence="3 6" id="KW-0349">Heme</keyword>
<dbReference type="InterPro" id="IPR017972">
    <property type="entry name" value="Cyt_P450_CS"/>
</dbReference>
<keyword evidence="8" id="KW-1133">Transmembrane helix</keyword>
<dbReference type="CDD" id="cd11058">
    <property type="entry name" value="CYP60B-like"/>
    <property type="match status" value="1"/>
</dbReference>
<evidence type="ECO:0000256" key="4">
    <source>
        <dbReference type="ARBA" id="ARBA00022723"/>
    </source>
</evidence>
<protein>
    <recommendedName>
        <fullName evidence="11">Cytochrome P450 monooxygenase</fullName>
    </recommendedName>
</protein>
<evidence type="ECO:0000313" key="10">
    <source>
        <dbReference type="Proteomes" id="UP000053259"/>
    </source>
</evidence>
<evidence type="ECO:0008006" key="11">
    <source>
        <dbReference type="Google" id="ProtNLM"/>
    </source>
</evidence>
<dbReference type="InterPro" id="IPR036396">
    <property type="entry name" value="Cyt_P450_sf"/>
</dbReference>
<keyword evidence="8" id="KW-0812">Transmembrane</keyword>
<evidence type="ECO:0000256" key="8">
    <source>
        <dbReference type="SAM" id="Phobius"/>
    </source>
</evidence>
<dbReference type="VEuPathDB" id="FungiDB:PV09_06925"/>
<feature type="binding site" description="axial binding residue" evidence="6">
    <location>
        <position position="451"/>
    </location>
    <ligand>
        <name>heme</name>
        <dbReference type="ChEBI" id="CHEBI:30413"/>
    </ligand>
    <ligandPart>
        <name>Fe</name>
        <dbReference type="ChEBI" id="CHEBI:18248"/>
    </ligandPart>
</feature>
<dbReference type="Pfam" id="PF00067">
    <property type="entry name" value="p450"/>
    <property type="match status" value="1"/>
</dbReference>
<dbReference type="RefSeq" id="XP_016211618.1">
    <property type="nucleotide sequence ID" value="XM_016360632.1"/>
</dbReference>
<keyword evidence="7" id="KW-0503">Monooxygenase</keyword>
<keyword evidence="7" id="KW-0560">Oxidoreductase</keyword>
<evidence type="ECO:0000256" key="5">
    <source>
        <dbReference type="ARBA" id="ARBA00023004"/>
    </source>
</evidence>
<dbReference type="GO" id="GO:0016705">
    <property type="term" value="F:oxidoreductase activity, acting on paired donors, with incorporation or reduction of molecular oxygen"/>
    <property type="evidence" value="ECO:0007669"/>
    <property type="project" value="InterPro"/>
</dbReference>
<reference evidence="9 10" key="1">
    <citation type="submission" date="2015-01" db="EMBL/GenBank/DDBJ databases">
        <title>The Genome Sequence of Ochroconis gallopava CBS43764.</title>
        <authorList>
            <consortium name="The Broad Institute Genomics Platform"/>
            <person name="Cuomo C."/>
            <person name="de Hoog S."/>
            <person name="Gorbushina A."/>
            <person name="Stielow B."/>
            <person name="Teixiera M."/>
            <person name="Abouelleil A."/>
            <person name="Chapman S.B."/>
            <person name="Priest M."/>
            <person name="Young S.K."/>
            <person name="Wortman J."/>
            <person name="Nusbaum C."/>
            <person name="Birren B."/>
        </authorList>
    </citation>
    <scope>NUCLEOTIDE SEQUENCE [LARGE SCALE GENOMIC DNA]</scope>
    <source>
        <strain evidence="9 10">CBS 43764</strain>
    </source>
</reference>
<dbReference type="GO" id="GO:0005506">
    <property type="term" value="F:iron ion binding"/>
    <property type="evidence" value="ECO:0007669"/>
    <property type="project" value="InterPro"/>
</dbReference>
<dbReference type="Proteomes" id="UP000053259">
    <property type="component" value="Unassembled WGS sequence"/>
</dbReference>
<dbReference type="InterPro" id="IPR050121">
    <property type="entry name" value="Cytochrome_P450_monoxygenase"/>
</dbReference>
<organism evidence="9 10">
    <name type="scientific">Verruconis gallopava</name>
    <dbReference type="NCBI Taxonomy" id="253628"/>
    <lineage>
        <taxon>Eukaryota</taxon>
        <taxon>Fungi</taxon>
        <taxon>Dikarya</taxon>
        <taxon>Ascomycota</taxon>
        <taxon>Pezizomycotina</taxon>
        <taxon>Dothideomycetes</taxon>
        <taxon>Pleosporomycetidae</taxon>
        <taxon>Venturiales</taxon>
        <taxon>Sympoventuriaceae</taxon>
        <taxon>Verruconis</taxon>
    </lineage>
</organism>
<accession>A0A0D2ARB7</accession>
<dbReference type="PANTHER" id="PTHR24305:SF210">
    <property type="entry name" value="CYTOCHROME P450 MONOOXYGENASE ASQL-RELATED"/>
    <property type="match status" value="1"/>
</dbReference>